<feature type="compositionally biased region" description="Basic residues" evidence="1">
    <location>
        <begin position="366"/>
        <end position="379"/>
    </location>
</feature>
<protein>
    <submittedName>
        <fullName evidence="2">Uncharacterized protein</fullName>
    </submittedName>
</protein>
<dbReference type="OrthoDB" id="10384773at2759"/>
<dbReference type="AlphaFoldDB" id="C5KY15"/>
<evidence type="ECO:0000313" key="3">
    <source>
        <dbReference type="Proteomes" id="UP000007800"/>
    </source>
</evidence>
<dbReference type="OMA" id="MALVECD"/>
<name>C5KY15_PERM5</name>
<feature type="region of interest" description="Disordered" evidence="1">
    <location>
        <begin position="1"/>
        <end position="21"/>
    </location>
</feature>
<organism evidence="3">
    <name type="scientific">Perkinsus marinus (strain ATCC 50983 / TXsc)</name>
    <dbReference type="NCBI Taxonomy" id="423536"/>
    <lineage>
        <taxon>Eukaryota</taxon>
        <taxon>Sar</taxon>
        <taxon>Alveolata</taxon>
        <taxon>Perkinsozoa</taxon>
        <taxon>Perkinsea</taxon>
        <taxon>Perkinsida</taxon>
        <taxon>Perkinsidae</taxon>
        <taxon>Perkinsus</taxon>
    </lineage>
</organism>
<feature type="compositionally biased region" description="Low complexity" evidence="1">
    <location>
        <begin position="12"/>
        <end position="21"/>
    </location>
</feature>
<gene>
    <name evidence="2" type="ORF">Pmar_PMAR019001</name>
</gene>
<dbReference type="InParanoid" id="C5KY15"/>
<feature type="region of interest" description="Disordered" evidence="1">
    <location>
        <begin position="315"/>
        <end position="405"/>
    </location>
</feature>
<evidence type="ECO:0000313" key="2">
    <source>
        <dbReference type="EMBL" id="EER10622.1"/>
    </source>
</evidence>
<evidence type="ECO:0000256" key="1">
    <source>
        <dbReference type="SAM" id="MobiDB-lite"/>
    </source>
</evidence>
<reference evidence="2 3" key="1">
    <citation type="submission" date="2008-07" db="EMBL/GenBank/DDBJ databases">
        <authorList>
            <person name="El-Sayed N."/>
            <person name="Caler E."/>
            <person name="Inman J."/>
            <person name="Amedeo P."/>
            <person name="Hass B."/>
            <person name="Wortman J."/>
        </authorList>
    </citation>
    <scope>NUCLEOTIDE SEQUENCE [LARGE SCALE GENOMIC DNA]</scope>
    <source>
        <strain evidence="3">ATCC 50983 / TXsc</strain>
    </source>
</reference>
<dbReference type="GeneID" id="9038764"/>
<accession>C5KY15</accession>
<proteinExistence type="predicted"/>
<feature type="compositionally biased region" description="Basic residues" evidence="1">
    <location>
        <begin position="1"/>
        <end position="10"/>
    </location>
</feature>
<keyword evidence="3" id="KW-1185">Reference proteome</keyword>
<dbReference type="Proteomes" id="UP000007800">
    <property type="component" value="Unassembled WGS sequence"/>
</dbReference>
<sequence>MVQRGGKRLKQPPSSSSSPSAAALITSNQLLATQDAAILHPHQSGDTTAAPAGIGTTSSSSSILKELYRIQPEDPTKPDLSALKEVASVYWGTSLVVDLDSISIPSIDDLLELLKAFAHRAKQARSPMGQLHLTNIAILDSLEGIRALVDAVREVLSTEEDGKESPPICQILFLSIQCSPEETIQLESLCLSIANEVIFPAKGGPRAVSRLTAEEQIDASRIKCQVDVDASRDQTTTVGDTGEESAPAELSQVENVPNNIDKGSLGLDDIALVQCDHCHRRRFVNNATAQWVAHLSDFSCSMLEGSQCTADDDWPLALSPSTAPSRTAEAARPSVRATGQKRNRSKSREAQLDMETPVLSAPSVANKKRKTTPRSRPKVLSHAENVEARDAAEIAGTGEANETVKSEIPAPKETIHEIEKDKQPRRRNRRSVEAGTQALFLSLLTPIIQHSASVLLLAQDAPPKSHKEVLAIPDSCFEEEVAVTDLLELLRKSDISSLRFVKFPAGDCRFVRVFNQDHMESFVDILAKFHNITHVDFGGIATTAAGSELQTWRPLSRGFSHTGVSHLCLNHERMRPPVLRAIQSGLAKTQGLIEKIRQTQGVSNDELDKVARPYYPPAWIPPSGDDSVAAGTL</sequence>
<dbReference type="EMBL" id="GG677298">
    <property type="protein sequence ID" value="EER10622.1"/>
    <property type="molecule type" value="Genomic_DNA"/>
</dbReference>
<dbReference type="RefSeq" id="XP_002778827.1">
    <property type="nucleotide sequence ID" value="XM_002778781.1"/>
</dbReference>